<organism evidence="9 10">
    <name type="scientific">Metallumcola ferriviriculae</name>
    <dbReference type="NCBI Taxonomy" id="3039180"/>
    <lineage>
        <taxon>Bacteria</taxon>
        <taxon>Bacillati</taxon>
        <taxon>Bacillota</taxon>
        <taxon>Clostridia</taxon>
        <taxon>Neomoorellales</taxon>
        <taxon>Desulfitibacteraceae</taxon>
        <taxon>Metallumcola</taxon>
    </lineage>
</organism>
<dbReference type="EMBL" id="CP121694">
    <property type="protein sequence ID" value="WRO20664.1"/>
    <property type="molecule type" value="Genomic_DNA"/>
</dbReference>
<feature type="domain" description="CstA N-terminal" evidence="8">
    <location>
        <begin position="2"/>
        <end position="345"/>
    </location>
</feature>
<evidence type="ECO:0000313" key="9">
    <source>
        <dbReference type="EMBL" id="WRO20664.1"/>
    </source>
</evidence>
<proteinExistence type="inferred from homology"/>
<keyword evidence="5 7" id="KW-1133">Transmembrane helix</keyword>
<feature type="transmembrane region" description="Helical" evidence="7">
    <location>
        <begin position="459"/>
        <end position="484"/>
    </location>
</feature>
<feature type="transmembrane region" description="Helical" evidence="7">
    <location>
        <begin position="219"/>
        <end position="243"/>
    </location>
</feature>
<evidence type="ECO:0000313" key="10">
    <source>
        <dbReference type="Proteomes" id="UP001329915"/>
    </source>
</evidence>
<feature type="transmembrane region" description="Helical" evidence="7">
    <location>
        <begin position="161"/>
        <end position="180"/>
    </location>
</feature>
<keyword evidence="4 7" id="KW-0812">Transmembrane</keyword>
<feature type="transmembrane region" description="Helical" evidence="7">
    <location>
        <begin position="6"/>
        <end position="22"/>
    </location>
</feature>
<dbReference type="PANTHER" id="PTHR30252">
    <property type="entry name" value="INNER MEMBRANE PEPTIDE TRANSPORTER"/>
    <property type="match status" value="1"/>
</dbReference>
<sequence>MNSLVVAIISFVGFIIAYRLYGTYLSSKIFNLNPDSKTPAHEFEDGIDYVPTKKEILFGHHFTTIAGAAPIVGPAIAVIWGWVPALLWVVFGSIFMGAVHDLGALVLSARHQGRSVSDITEDLVGPRARTLFLLLTMFALLIVIAVFALVIAILFTTYPQSVLPIWVEVPIAIAVGYYIYKKSGNSTLAGLVAIILMYIFVIIGVFLPIEIPAFIGGNIIYTWVVILLVYAYIASTLPVWVLLQPRDYINSHQLFVGLGLMFLGLLVSHPTIVAPAVNVNVSDAPAFFPFLFITIACGALSGFHSMAASGTTVKQLNRETDAKAIGYGGMLMEGALATMAILAATAGFKSLDAWNGHYASWAAASGLGAKVGAFVEGGSSFVSALGIPGNIAAGILAVLVVSFAATTLDSATRIQRYIISELAEDLNIKVLTGRYSATLLAVVAAFLLASINGGQGGLILWPLFGATNQLMAGLALLVVTVWLLRMKKPAYITMLPMLFIIFMTSWAMGINVMNYYTSGSNLLLVLSVLMILLEVWVIVEAIIAYKNTKEVL</sequence>
<feature type="transmembrane region" description="Helical" evidence="7">
    <location>
        <begin position="187"/>
        <end position="207"/>
    </location>
</feature>
<keyword evidence="6 7" id="KW-0472">Membrane</keyword>
<feature type="transmembrane region" description="Helical" evidence="7">
    <location>
        <begin position="255"/>
        <end position="274"/>
    </location>
</feature>
<dbReference type="RefSeq" id="WP_366923550.1">
    <property type="nucleotide sequence ID" value="NZ_CP121694.1"/>
</dbReference>
<dbReference type="Pfam" id="PF02554">
    <property type="entry name" value="CstA"/>
    <property type="match status" value="2"/>
</dbReference>
<feature type="transmembrane region" description="Helical" evidence="7">
    <location>
        <begin position="432"/>
        <end position="453"/>
    </location>
</feature>
<dbReference type="AlphaFoldDB" id="A0AAU0UIQ4"/>
<evidence type="ECO:0000256" key="5">
    <source>
        <dbReference type="ARBA" id="ARBA00022989"/>
    </source>
</evidence>
<evidence type="ECO:0000256" key="7">
    <source>
        <dbReference type="SAM" id="Phobius"/>
    </source>
</evidence>
<evidence type="ECO:0000256" key="6">
    <source>
        <dbReference type="ARBA" id="ARBA00023136"/>
    </source>
</evidence>
<feature type="transmembrane region" description="Helical" evidence="7">
    <location>
        <begin position="130"/>
        <end position="155"/>
    </location>
</feature>
<keyword evidence="3" id="KW-1003">Cell membrane</keyword>
<evidence type="ECO:0000259" key="8">
    <source>
        <dbReference type="Pfam" id="PF02554"/>
    </source>
</evidence>
<dbReference type="PANTHER" id="PTHR30252:SF0">
    <property type="entry name" value="PEPTIDE TRANSPORTER CSTA"/>
    <property type="match status" value="1"/>
</dbReference>
<comment type="similarity">
    <text evidence="2">Belongs to the peptide transporter carbon starvation (CstA) (TC 2.A.114) family.</text>
</comment>
<feature type="transmembrane region" description="Helical" evidence="7">
    <location>
        <begin position="522"/>
        <end position="545"/>
    </location>
</feature>
<feature type="transmembrane region" description="Helical" evidence="7">
    <location>
        <begin position="62"/>
        <end position="82"/>
    </location>
</feature>
<protein>
    <submittedName>
        <fullName evidence="9">Carbon starvation protein A</fullName>
    </submittedName>
</protein>
<dbReference type="InterPro" id="IPR003706">
    <property type="entry name" value="CstA_N"/>
</dbReference>
<dbReference type="GO" id="GO:0005886">
    <property type="term" value="C:plasma membrane"/>
    <property type="evidence" value="ECO:0007669"/>
    <property type="project" value="UniProtKB-SubCell"/>
</dbReference>
<feature type="transmembrane region" description="Helical" evidence="7">
    <location>
        <begin position="491"/>
        <end position="510"/>
    </location>
</feature>
<keyword evidence="10" id="KW-1185">Reference proteome</keyword>
<reference evidence="9 10" key="1">
    <citation type="submission" date="2023-04" db="EMBL/GenBank/DDBJ databases">
        <authorList>
            <person name="Hsu D."/>
        </authorList>
    </citation>
    <scope>NUCLEOTIDE SEQUENCE [LARGE SCALE GENOMIC DNA]</scope>
    <source>
        <strain evidence="9 10">MK1</strain>
    </source>
</reference>
<feature type="domain" description="CstA N-terminal" evidence="8">
    <location>
        <begin position="374"/>
        <end position="507"/>
    </location>
</feature>
<comment type="subcellular location">
    <subcellularLocation>
        <location evidence="1">Cell membrane</location>
        <topology evidence="1">Multi-pass membrane protein</topology>
    </subcellularLocation>
</comment>
<gene>
    <name evidence="9" type="ORF">MFMK1_000448</name>
</gene>
<accession>A0AAU0UIQ4</accession>
<evidence type="ECO:0000256" key="2">
    <source>
        <dbReference type="ARBA" id="ARBA00007755"/>
    </source>
</evidence>
<evidence type="ECO:0000256" key="4">
    <source>
        <dbReference type="ARBA" id="ARBA00022692"/>
    </source>
</evidence>
<name>A0AAU0UIQ4_9FIRM</name>
<dbReference type="GO" id="GO:0009267">
    <property type="term" value="P:cellular response to starvation"/>
    <property type="evidence" value="ECO:0007669"/>
    <property type="project" value="InterPro"/>
</dbReference>
<dbReference type="KEGG" id="dbc:MFMK1_000448"/>
<feature type="transmembrane region" description="Helical" evidence="7">
    <location>
        <begin position="286"/>
        <end position="303"/>
    </location>
</feature>
<feature type="transmembrane region" description="Helical" evidence="7">
    <location>
        <begin position="391"/>
        <end position="411"/>
    </location>
</feature>
<evidence type="ECO:0000256" key="1">
    <source>
        <dbReference type="ARBA" id="ARBA00004651"/>
    </source>
</evidence>
<dbReference type="Proteomes" id="UP001329915">
    <property type="component" value="Chromosome"/>
</dbReference>
<evidence type="ECO:0000256" key="3">
    <source>
        <dbReference type="ARBA" id="ARBA00022475"/>
    </source>
</evidence>
<dbReference type="InterPro" id="IPR051605">
    <property type="entry name" value="CstA"/>
</dbReference>
<feature type="transmembrane region" description="Helical" evidence="7">
    <location>
        <begin position="324"/>
        <end position="348"/>
    </location>
</feature>
<feature type="transmembrane region" description="Helical" evidence="7">
    <location>
        <begin position="88"/>
        <end position="109"/>
    </location>
</feature>